<dbReference type="Proteomes" id="UP000252519">
    <property type="component" value="Unassembled WGS sequence"/>
</dbReference>
<protein>
    <submittedName>
        <fullName evidence="2">Uncharacterized protein</fullName>
    </submittedName>
</protein>
<keyword evidence="1" id="KW-0472">Membrane</keyword>
<evidence type="ECO:0000313" key="3">
    <source>
        <dbReference type="Proteomes" id="UP000252519"/>
    </source>
</evidence>
<comment type="caution">
    <text evidence="2">The sequence shown here is derived from an EMBL/GenBank/DDBJ whole genome shotgun (WGS) entry which is preliminary data.</text>
</comment>
<keyword evidence="1" id="KW-1133">Transmembrane helix</keyword>
<sequence length="160" mass="18060">MSRDWCSRDHDVYRIGCRRHGESFNDFLETRRSDRRYVEELVGRMRTEPQATASDNATEGTMPGQFDSLNCLLPFALLVLFTPARFAASTVWVFMRTHKSWSVSELCMISDHSNFALTPPLLLPRFRSPCDCMCLWDASFAASAVSFAIVTSCVCGKGTL</sequence>
<keyword evidence="1" id="KW-0812">Transmembrane</keyword>
<evidence type="ECO:0000313" key="2">
    <source>
        <dbReference type="EMBL" id="RCN35156.1"/>
    </source>
</evidence>
<dbReference type="AlphaFoldDB" id="A0A368FSK9"/>
<keyword evidence="3" id="KW-1185">Reference proteome</keyword>
<evidence type="ECO:0000256" key="1">
    <source>
        <dbReference type="SAM" id="Phobius"/>
    </source>
</evidence>
<organism evidence="2 3">
    <name type="scientific">Ancylostoma caninum</name>
    <name type="common">Dog hookworm</name>
    <dbReference type="NCBI Taxonomy" id="29170"/>
    <lineage>
        <taxon>Eukaryota</taxon>
        <taxon>Metazoa</taxon>
        <taxon>Ecdysozoa</taxon>
        <taxon>Nematoda</taxon>
        <taxon>Chromadorea</taxon>
        <taxon>Rhabditida</taxon>
        <taxon>Rhabditina</taxon>
        <taxon>Rhabditomorpha</taxon>
        <taxon>Strongyloidea</taxon>
        <taxon>Ancylostomatidae</taxon>
        <taxon>Ancylostomatinae</taxon>
        <taxon>Ancylostoma</taxon>
    </lineage>
</organism>
<dbReference type="EMBL" id="JOJR01000695">
    <property type="protein sequence ID" value="RCN35156.1"/>
    <property type="molecule type" value="Genomic_DNA"/>
</dbReference>
<gene>
    <name evidence="2" type="ORF">ANCCAN_18990</name>
</gene>
<proteinExistence type="predicted"/>
<feature type="transmembrane region" description="Helical" evidence="1">
    <location>
        <begin position="72"/>
        <end position="94"/>
    </location>
</feature>
<accession>A0A368FSK9</accession>
<name>A0A368FSK9_ANCCA</name>
<reference evidence="2 3" key="1">
    <citation type="submission" date="2014-10" db="EMBL/GenBank/DDBJ databases">
        <title>Draft genome of the hookworm Ancylostoma caninum.</title>
        <authorList>
            <person name="Mitreva M."/>
        </authorList>
    </citation>
    <scope>NUCLEOTIDE SEQUENCE [LARGE SCALE GENOMIC DNA]</scope>
    <source>
        <strain evidence="2 3">Baltimore</strain>
    </source>
</reference>